<accession>A0A0K2YA58</accession>
<reference evidence="3" key="1">
    <citation type="submission" date="2014-12" db="EMBL/GenBank/DDBJ databases">
        <authorList>
            <person name="Smet A."/>
        </authorList>
    </citation>
    <scope>NUCLEOTIDE SEQUENCE [LARGE SCALE GENOMIC DNA]</scope>
</reference>
<evidence type="ECO:0000256" key="1">
    <source>
        <dbReference type="SAM" id="MobiDB-lite"/>
    </source>
</evidence>
<sequence>MLAVWLVLGGGGLLGVQAQEALDTSLIHHHPHKEPHHEPNSYAPTQEHTLERNTPTHNAKIPQHAPHNHKAQSHAAPSISAHAPTPHSPQKQATSHATHKTHSTKPHHTPTSLHPWIYSSVFLTAYFGDGHYKQGYGLLLQKGHVLTSAELAYDKGMYATTFIAQMQDDSAPVLICVARLHIKAIDRNKGLALLNTHAFTNDFCQTRPESFYHARIYTRYAQNLFLDKSTTLGLRMYYPKVGNDNAFKVQSLHEHHAHPLLSKQDSNAYGRPFFNSTGVFVGMAVNPSAIAPRTAVDAFLNELKHREIF</sequence>
<evidence type="ECO:0000313" key="3">
    <source>
        <dbReference type="Proteomes" id="UP000046090"/>
    </source>
</evidence>
<gene>
    <name evidence="2" type="ORF">HHE01_00750</name>
</gene>
<dbReference type="Proteomes" id="UP000046090">
    <property type="component" value="Unassembled WGS sequence"/>
</dbReference>
<dbReference type="AlphaFoldDB" id="A0A0K2YA58"/>
<name>A0A0K2YA58_HELHE</name>
<evidence type="ECO:0000313" key="2">
    <source>
        <dbReference type="EMBL" id="CRI35077.1"/>
    </source>
</evidence>
<keyword evidence="3" id="KW-1185">Reference proteome</keyword>
<protein>
    <submittedName>
        <fullName evidence="2">Putative</fullName>
    </submittedName>
</protein>
<organism evidence="2 3">
    <name type="scientific">Helicobacter heilmannii</name>
    <dbReference type="NCBI Taxonomy" id="35817"/>
    <lineage>
        <taxon>Bacteria</taxon>
        <taxon>Pseudomonadati</taxon>
        <taxon>Campylobacterota</taxon>
        <taxon>Epsilonproteobacteria</taxon>
        <taxon>Campylobacterales</taxon>
        <taxon>Helicobacteraceae</taxon>
        <taxon>Helicobacter</taxon>
    </lineage>
</organism>
<feature type="compositionally biased region" description="Basic residues" evidence="1">
    <location>
        <begin position="97"/>
        <end position="108"/>
    </location>
</feature>
<feature type="region of interest" description="Disordered" evidence="1">
    <location>
        <begin position="56"/>
        <end position="110"/>
    </location>
</feature>
<feature type="compositionally biased region" description="Low complexity" evidence="1">
    <location>
        <begin position="73"/>
        <end position="96"/>
    </location>
</feature>
<dbReference type="EMBL" id="CDMK01000003">
    <property type="protein sequence ID" value="CRI35077.1"/>
    <property type="molecule type" value="Genomic_DNA"/>
</dbReference>
<proteinExistence type="predicted"/>